<sequence>MRYLIARRVVQIGILVLFVLGIGFKGNLSSSVIFSKVPLSDPFAILQLYLAGFSIGIKALLGAVVMLGFYALIAGRAFCAWVCPINIITDLAHYVREKTIFKHSQALNIHRNTRYYALVLCLILSFILGFPAFEGISYIGVVHRGIIFGSFSWIMVAFVIFCIDLFLAERLICSKLCPLGAFYALISRFSLLRISHQAHKCTRCDRCLMVCPESQVLTMIGKRSEWVKNTECIECARCIEVCDDDALNFNLIDLLKKGK</sequence>
<dbReference type="RefSeq" id="WP_014661307.1">
    <property type="nucleotide sequence ID" value="NC_017737.1"/>
</dbReference>
<evidence type="ECO:0000256" key="2">
    <source>
        <dbReference type="ARBA" id="ARBA00022485"/>
    </source>
</evidence>
<protein>
    <submittedName>
        <fullName evidence="10">Quinol dehydrogenase membrane component</fullName>
    </submittedName>
</protein>
<organism evidence="10 11">
    <name type="scientific">Helicobacter cetorum (strain ATCC BAA-429 / MIT 00-7128)</name>
    <dbReference type="NCBI Taxonomy" id="182217"/>
    <lineage>
        <taxon>Bacteria</taxon>
        <taxon>Pseudomonadati</taxon>
        <taxon>Campylobacterota</taxon>
        <taxon>Epsilonproteobacteria</taxon>
        <taxon>Campylobacterales</taxon>
        <taxon>Helicobacteraceae</taxon>
        <taxon>Helicobacter</taxon>
    </lineage>
</organism>
<dbReference type="GO" id="GO:0005886">
    <property type="term" value="C:plasma membrane"/>
    <property type="evidence" value="ECO:0007669"/>
    <property type="project" value="TreeGrafter"/>
</dbReference>
<reference evidence="11" key="1">
    <citation type="submission" date="2012-04" db="EMBL/GenBank/DDBJ databases">
        <title>Complete genome sequence of Helicobacter cetorum strain MIT 00-7128.</title>
        <authorList>
            <person name="Kersulyte D."/>
            <person name="Berg D.E."/>
        </authorList>
    </citation>
    <scope>NUCLEOTIDE SEQUENCE [LARGE SCALE GENOMIC DNA]</scope>
    <source>
        <strain evidence="11">MIT 00-7128</strain>
    </source>
</reference>
<keyword evidence="2" id="KW-0004">4Fe-4S</keyword>
<feature type="domain" description="4Fe-4S ferredoxin-type" evidence="9">
    <location>
        <begin position="223"/>
        <end position="252"/>
    </location>
</feature>
<dbReference type="PATRIC" id="fig|182217.3.peg.1245"/>
<keyword evidence="11" id="KW-1185">Reference proteome</keyword>
<name>I0ENB8_HELC0</name>
<gene>
    <name evidence="10" type="primary">napH</name>
    <name evidence="10" type="ordered locus">HCW_05875</name>
</gene>
<keyword evidence="8" id="KW-0472">Membrane</keyword>
<evidence type="ECO:0000256" key="3">
    <source>
        <dbReference type="ARBA" id="ARBA00022723"/>
    </source>
</evidence>
<dbReference type="InterPro" id="IPR017900">
    <property type="entry name" value="4Fe4S_Fe_S_CS"/>
</dbReference>
<dbReference type="eggNOG" id="COG0348">
    <property type="taxonomic scope" value="Bacteria"/>
</dbReference>
<keyword evidence="7" id="KW-0411">Iron-sulfur</keyword>
<dbReference type="NCBIfam" id="TIGR02163">
    <property type="entry name" value="napH"/>
    <property type="match status" value="1"/>
</dbReference>
<keyword evidence="8" id="KW-1133">Transmembrane helix</keyword>
<evidence type="ECO:0000259" key="9">
    <source>
        <dbReference type="PROSITE" id="PS51379"/>
    </source>
</evidence>
<evidence type="ECO:0000313" key="10">
    <source>
        <dbReference type="EMBL" id="AFI04437.1"/>
    </source>
</evidence>
<feature type="transmembrane region" description="Helical" evidence="8">
    <location>
        <begin position="115"/>
        <end position="133"/>
    </location>
</feature>
<dbReference type="EMBL" id="CP003479">
    <property type="protein sequence ID" value="AFI04437.1"/>
    <property type="molecule type" value="Genomic_DNA"/>
</dbReference>
<dbReference type="PANTHER" id="PTHR30176:SF3">
    <property type="entry name" value="FERREDOXIN-TYPE PROTEIN NAPH"/>
    <property type="match status" value="1"/>
</dbReference>
<feature type="domain" description="4Fe-4S ferredoxin-type" evidence="9">
    <location>
        <begin position="192"/>
        <end position="222"/>
    </location>
</feature>
<keyword evidence="8" id="KW-0812">Transmembrane</keyword>
<dbReference type="NCBIfam" id="NF007013">
    <property type="entry name" value="PRK09477.1"/>
    <property type="match status" value="1"/>
</dbReference>
<dbReference type="AlphaFoldDB" id="I0ENB8"/>
<evidence type="ECO:0000256" key="4">
    <source>
        <dbReference type="ARBA" id="ARBA00022737"/>
    </source>
</evidence>
<dbReference type="Pfam" id="PF13237">
    <property type="entry name" value="Fer4_10"/>
    <property type="match status" value="1"/>
</dbReference>
<dbReference type="STRING" id="182217.HCW_05875"/>
<dbReference type="GO" id="GO:0051539">
    <property type="term" value="F:4 iron, 4 sulfur cluster binding"/>
    <property type="evidence" value="ECO:0007669"/>
    <property type="project" value="UniProtKB-KW"/>
</dbReference>
<evidence type="ECO:0000256" key="5">
    <source>
        <dbReference type="ARBA" id="ARBA00022982"/>
    </source>
</evidence>
<dbReference type="GO" id="GO:0046872">
    <property type="term" value="F:metal ion binding"/>
    <property type="evidence" value="ECO:0007669"/>
    <property type="project" value="UniProtKB-KW"/>
</dbReference>
<keyword evidence="4" id="KW-0677">Repeat</keyword>
<dbReference type="InterPro" id="IPR017896">
    <property type="entry name" value="4Fe4S_Fe-S-bd"/>
</dbReference>
<dbReference type="Proteomes" id="UP000005010">
    <property type="component" value="Chromosome"/>
</dbReference>
<feature type="transmembrane region" description="Helical" evidence="8">
    <location>
        <begin position="46"/>
        <end position="70"/>
    </location>
</feature>
<dbReference type="PROSITE" id="PS00198">
    <property type="entry name" value="4FE4S_FER_1"/>
    <property type="match status" value="1"/>
</dbReference>
<evidence type="ECO:0000256" key="1">
    <source>
        <dbReference type="ARBA" id="ARBA00022448"/>
    </source>
</evidence>
<evidence type="ECO:0000256" key="6">
    <source>
        <dbReference type="ARBA" id="ARBA00023004"/>
    </source>
</evidence>
<evidence type="ECO:0000313" key="11">
    <source>
        <dbReference type="Proteomes" id="UP000005010"/>
    </source>
</evidence>
<dbReference type="Gene3D" id="3.30.70.20">
    <property type="match status" value="1"/>
</dbReference>
<keyword evidence="6" id="KW-0408">Iron</keyword>
<dbReference type="PANTHER" id="PTHR30176">
    <property type="entry name" value="FERREDOXIN-TYPE PROTEIN NAPH"/>
    <property type="match status" value="1"/>
</dbReference>
<feature type="transmembrane region" description="Helical" evidence="8">
    <location>
        <begin position="12"/>
        <end position="34"/>
    </location>
</feature>
<dbReference type="HOGENOM" id="CLU_066585_1_0_7"/>
<keyword evidence="3" id="KW-0479">Metal-binding</keyword>
<feature type="transmembrane region" description="Helical" evidence="8">
    <location>
        <begin position="145"/>
        <end position="168"/>
    </location>
</feature>
<keyword evidence="1" id="KW-0813">Transport</keyword>
<dbReference type="Pfam" id="PF12801">
    <property type="entry name" value="Fer4_5"/>
    <property type="match status" value="2"/>
</dbReference>
<evidence type="ECO:0000256" key="8">
    <source>
        <dbReference type="SAM" id="Phobius"/>
    </source>
</evidence>
<dbReference type="InterPro" id="IPR011886">
    <property type="entry name" value="NapH_MauN"/>
</dbReference>
<dbReference type="InterPro" id="IPR051684">
    <property type="entry name" value="Electron_Trans/Redox"/>
</dbReference>
<accession>I0ENB8</accession>
<proteinExistence type="predicted"/>
<dbReference type="PROSITE" id="PS51379">
    <property type="entry name" value="4FE4S_FER_2"/>
    <property type="match status" value="2"/>
</dbReference>
<evidence type="ECO:0000256" key="7">
    <source>
        <dbReference type="ARBA" id="ARBA00023014"/>
    </source>
</evidence>
<dbReference type="KEGG" id="hce:HCW_05875"/>
<dbReference type="SUPFAM" id="SSF54862">
    <property type="entry name" value="4Fe-4S ferredoxins"/>
    <property type="match status" value="1"/>
</dbReference>
<keyword evidence="5" id="KW-0249">Electron transport</keyword>